<evidence type="ECO:0000256" key="3">
    <source>
        <dbReference type="ARBA" id="ARBA00022448"/>
    </source>
</evidence>
<dbReference type="InterPro" id="IPR058624">
    <property type="entry name" value="MdtA-like_HH"/>
</dbReference>
<dbReference type="GO" id="GO:1990281">
    <property type="term" value="C:efflux pump complex"/>
    <property type="evidence" value="ECO:0007669"/>
    <property type="project" value="TreeGrafter"/>
</dbReference>
<keyword evidence="4" id="KW-0175">Coiled coil</keyword>
<reference evidence="9 10" key="1">
    <citation type="submission" date="2017-05" db="EMBL/GenBank/DDBJ databases">
        <title>Acinetobacter populi ANC 5415 (= PBJ7), whole genome shotgun sequencing project.</title>
        <authorList>
            <person name="Nemec A."/>
            <person name="Radolfova-Krizova L."/>
        </authorList>
    </citation>
    <scope>NUCLEOTIDE SEQUENCE [LARGE SCALE GENOMIC DNA]</scope>
    <source>
        <strain evidence="9 10">PBJ7</strain>
    </source>
</reference>
<sequence>MSDFAKILILGMVALCLQACSKPQAEVEQEKIVMVTQPINQQTQLQSYAGEVVARQQTTLAFRVGGQVTERDADVGDRVKIGQVLAKLDVKDADLQLNAARAQLEQAQAAEKNAQVEYQRFQQLLPDHAVSRSQFDAIENQYKAALSSLKQAQANYAVAQNQTRYNQLLANKNGVITARNIEVGQVVAAGQTAYQIAMDGEREVVIGIPEQVIHQMKVGQTAWISLWSAPDQRHAGFIREISPAADQTRTFAVKVAFKNSDVTIQLGQSARVFFNREQPDLLKLPLASISAVNQSPYVWVLKPDNTLHKVSVTMGEYQHDGVPILSGLTADQWIVVGGVHLLREGQKVKPVDRENRPVLIKINSTHSATQS</sequence>
<gene>
    <name evidence="9" type="ORF">CAP51_13575</name>
</gene>
<comment type="subcellular location">
    <subcellularLocation>
        <location evidence="1">Cell envelope</location>
    </subcellularLocation>
</comment>
<dbReference type="Gene3D" id="1.10.287.470">
    <property type="entry name" value="Helix hairpin bin"/>
    <property type="match status" value="1"/>
</dbReference>
<evidence type="ECO:0000259" key="6">
    <source>
        <dbReference type="Pfam" id="PF25917"/>
    </source>
</evidence>
<dbReference type="Gene3D" id="2.40.50.100">
    <property type="match status" value="1"/>
</dbReference>
<dbReference type="InterPro" id="IPR058792">
    <property type="entry name" value="Beta-barrel_RND_2"/>
</dbReference>
<dbReference type="Gene3D" id="2.40.30.170">
    <property type="match status" value="1"/>
</dbReference>
<comment type="caution">
    <text evidence="9">The sequence shown here is derived from an EMBL/GenBank/DDBJ whole genome shotgun (WGS) entry which is preliminary data.</text>
</comment>
<name>A0A1Z9YW30_9GAMM</name>
<feature type="domain" description="Multidrug resistance protein MdtA-like C-terminal permuted SH3" evidence="8">
    <location>
        <begin position="285"/>
        <end position="339"/>
    </location>
</feature>
<dbReference type="InterPro" id="IPR058627">
    <property type="entry name" value="MdtA-like_C"/>
</dbReference>
<evidence type="ECO:0000256" key="4">
    <source>
        <dbReference type="SAM" id="Coils"/>
    </source>
</evidence>
<dbReference type="GO" id="GO:0015562">
    <property type="term" value="F:efflux transmembrane transporter activity"/>
    <property type="evidence" value="ECO:0007669"/>
    <property type="project" value="TreeGrafter"/>
</dbReference>
<organism evidence="9 10">
    <name type="scientific">Acinetobacter populi</name>
    <dbReference type="NCBI Taxonomy" id="1582270"/>
    <lineage>
        <taxon>Bacteria</taxon>
        <taxon>Pseudomonadati</taxon>
        <taxon>Pseudomonadota</taxon>
        <taxon>Gammaproteobacteria</taxon>
        <taxon>Moraxellales</taxon>
        <taxon>Moraxellaceae</taxon>
        <taxon>Acinetobacter</taxon>
    </lineage>
</organism>
<dbReference type="Proteomes" id="UP000196536">
    <property type="component" value="Unassembled WGS sequence"/>
</dbReference>
<keyword evidence="3" id="KW-0813">Transport</keyword>
<protein>
    <submittedName>
        <fullName evidence="9">Efflux transporter periplasmic adaptor subunit</fullName>
    </submittedName>
</protein>
<evidence type="ECO:0000256" key="1">
    <source>
        <dbReference type="ARBA" id="ARBA00004196"/>
    </source>
</evidence>
<dbReference type="InterPro" id="IPR006143">
    <property type="entry name" value="RND_pump_MFP"/>
</dbReference>
<dbReference type="Pfam" id="PF25967">
    <property type="entry name" value="RND-MFP_C"/>
    <property type="match status" value="1"/>
</dbReference>
<dbReference type="InterPro" id="IPR058625">
    <property type="entry name" value="MdtA-like_BSH"/>
</dbReference>
<proteinExistence type="inferred from homology"/>
<evidence type="ECO:0000259" key="7">
    <source>
        <dbReference type="Pfam" id="PF25954"/>
    </source>
</evidence>
<comment type="similarity">
    <text evidence="2">Belongs to the membrane fusion protein (MFP) (TC 8.A.1) family.</text>
</comment>
<evidence type="ECO:0000313" key="10">
    <source>
        <dbReference type="Proteomes" id="UP000196536"/>
    </source>
</evidence>
<dbReference type="Gene3D" id="2.40.420.20">
    <property type="match status" value="1"/>
</dbReference>
<feature type="domain" description="Multidrug resistance protein MdtA-like barrel-sandwich hybrid" evidence="6">
    <location>
        <begin position="59"/>
        <end position="196"/>
    </location>
</feature>
<feature type="coiled-coil region" evidence="4">
    <location>
        <begin position="90"/>
        <end position="162"/>
    </location>
</feature>
<keyword evidence="10" id="KW-1185">Reference proteome</keyword>
<evidence type="ECO:0000256" key="2">
    <source>
        <dbReference type="ARBA" id="ARBA00009477"/>
    </source>
</evidence>
<dbReference type="PANTHER" id="PTHR30469">
    <property type="entry name" value="MULTIDRUG RESISTANCE PROTEIN MDTA"/>
    <property type="match status" value="1"/>
</dbReference>
<dbReference type="NCBIfam" id="TIGR01730">
    <property type="entry name" value="RND_mfp"/>
    <property type="match status" value="1"/>
</dbReference>
<accession>A0A1Z9YW30</accession>
<dbReference type="AlphaFoldDB" id="A0A1Z9YW30"/>
<dbReference type="Pfam" id="PF25917">
    <property type="entry name" value="BSH_RND"/>
    <property type="match status" value="1"/>
</dbReference>
<dbReference type="PANTHER" id="PTHR30469:SF15">
    <property type="entry name" value="HLYD FAMILY OF SECRETION PROTEINS"/>
    <property type="match status" value="1"/>
</dbReference>
<evidence type="ECO:0000259" key="8">
    <source>
        <dbReference type="Pfam" id="PF25967"/>
    </source>
</evidence>
<feature type="domain" description="Multidrug resistance protein MdtA-like alpha-helical hairpin" evidence="5">
    <location>
        <begin position="96"/>
        <end position="165"/>
    </location>
</feature>
<feature type="domain" description="CusB-like beta-barrel" evidence="7">
    <location>
        <begin position="205"/>
        <end position="277"/>
    </location>
</feature>
<dbReference type="SUPFAM" id="SSF111369">
    <property type="entry name" value="HlyD-like secretion proteins"/>
    <property type="match status" value="1"/>
</dbReference>
<dbReference type="EMBL" id="NEXX01000005">
    <property type="protein sequence ID" value="OUY06407.1"/>
    <property type="molecule type" value="Genomic_DNA"/>
</dbReference>
<evidence type="ECO:0000313" key="9">
    <source>
        <dbReference type="EMBL" id="OUY06407.1"/>
    </source>
</evidence>
<evidence type="ECO:0000259" key="5">
    <source>
        <dbReference type="Pfam" id="PF25876"/>
    </source>
</evidence>
<dbReference type="Pfam" id="PF25876">
    <property type="entry name" value="HH_MFP_RND"/>
    <property type="match status" value="1"/>
</dbReference>
<dbReference type="Pfam" id="PF25954">
    <property type="entry name" value="Beta-barrel_RND_2"/>
    <property type="match status" value="1"/>
</dbReference>